<dbReference type="GO" id="GO:0031523">
    <property type="term" value="C:Myb complex"/>
    <property type="evidence" value="ECO:0007669"/>
    <property type="project" value="TreeGrafter"/>
</dbReference>
<feature type="region of interest" description="Disordered" evidence="1">
    <location>
        <begin position="166"/>
        <end position="196"/>
    </location>
</feature>
<sequence>MATKSSKMSSKNKHEKAVVSEVTSARSKLDGMLQTLVTRAEDNDLIDPDNIKLEQDVLNDFLSLSPKKGSPGKPPRKRRRKDDPGASETNSFHHTYVMKLFDRSVDLAQFNDEVPLYPVCRSWMQNQPQRINLKPSSPVPDIELVGMVELSEDGKEDPKSKIIRQLPNPTPKPDSIDLRKPSPIPPSSTEPFKFPDEFEPLPNREILMDKHLTRWKSIRQKWKEAAMKNEKRYKDSLTLIKSIFER</sequence>
<reference evidence="2" key="2">
    <citation type="submission" date="2015-02" db="UniProtKB">
        <authorList>
            <consortium name="EnsemblMetazoa"/>
        </authorList>
    </citation>
    <scope>IDENTIFICATION</scope>
</reference>
<reference evidence="3" key="1">
    <citation type="submission" date="2011-05" db="EMBL/GenBank/DDBJ databases">
        <authorList>
            <person name="Richards S.R."/>
            <person name="Qu J."/>
            <person name="Jiang H."/>
            <person name="Jhangiani S.N."/>
            <person name="Agravi P."/>
            <person name="Goodspeed R."/>
            <person name="Gross S."/>
            <person name="Mandapat C."/>
            <person name="Jackson L."/>
            <person name="Mathew T."/>
            <person name="Pu L."/>
            <person name="Thornton R."/>
            <person name="Saada N."/>
            <person name="Wilczek-Boney K.B."/>
            <person name="Lee S."/>
            <person name="Kovar C."/>
            <person name="Wu Y."/>
            <person name="Scherer S.E."/>
            <person name="Worley K.C."/>
            <person name="Muzny D.M."/>
            <person name="Gibbs R."/>
        </authorList>
    </citation>
    <scope>NUCLEOTIDE SEQUENCE</scope>
    <source>
        <strain evidence="3">Brora</strain>
    </source>
</reference>
<dbReference type="Pfam" id="PF15306">
    <property type="entry name" value="LIN37"/>
    <property type="match status" value="1"/>
</dbReference>
<protein>
    <submittedName>
        <fullName evidence="2">Uncharacterized protein</fullName>
    </submittedName>
</protein>
<dbReference type="EMBL" id="JH431553">
    <property type="status" value="NOT_ANNOTATED_CDS"/>
    <property type="molecule type" value="Genomic_DNA"/>
</dbReference>
<dbReference type="STRING" id="126957.T1IUQ6"/>
<dbReference type="eggNOG" id="ENOG502QV4J">
    <property type="taxonomic scope" value="Eukaryota"/>
</dbReference>
<dbReference type="PANTHER" id="PTHR31336:SF3">
    <property type="entry name" value="PROTEIN LIN-37 HOMOLOG"/>
    <property type="match status" value="1"/>
</dbReference>
<feature type="region of interest" description="Disordered" evidence="1">
    <location>
        <begin position="60"/>
        <end position="90"/>
    </location>
</feature>
<dbReference type="PhylomeDB" id="T1IUQ6"/>
<dbReference type="AlphaFoldDB" id="T1IUQ6"/>
<dbReference type="EnsemblMetazoa" id="SMAR004885-RA">
    <property type="protein sequence ID" value="SMAR004885-PA"/>
    <property type="gene ID" value="SMAR004885"/>
</dbReference>
<name>T1IUQ6_STRMM</name>
<dbReference type="GO" id="GO:0017053">
    <property type="term" value="C:transcription repressor complex"/>
    <property type="evidence" value="ECO:0007669"/>
    <property type="project" value="InterPro"/>
</dbReference>
<dbReference type="InterPro" id="IPR028226">
    <property type="entry name" value="LIN37"/>
</dbReference>
<organism evidence="2 3">
    <name type="scientific">Strigamia maritima</name>
    <name type="common">European centipede</name>
    <name type="synonym">Geophilus maritimus</name>
    <dbReference type="NCBI Taxonomy" id="126957"/>
    <lineage>
        <taxon>Eukaryota</taxon>
        <taxon>Metazoa</taxon>
        <taxon>Ecdysozoa</taxon>
        <taxon>Arthropoda</taxon>
        <taxon>Myriapoda</taxon>
        <taxon>Chilopoda</taxon>
        <taxon>Pleurostigmophora</taxon>
        <taxon>Geophilomorpha</taxon>
        <taxon>Linotaeniidae</taxon>
        <taxon>Strigamia</taxon>
    </lineage>
</organism>
<dbReference type="HOGENOM" id="CLU_090128_0_0_1"/>
<dbReference type="GO" id="GO:0000122">
    <property type="term" value="P:negative regulation of transcription by RNA polymerase II"/>
    <property type="evidence" value="ECO:0007669"/>
    <property type="project" value="TreeGrafter"/>
</dbReference>
<accession>T1IUQ6</accession>
<feature type="region of interest" description="Disordered" evidence="1">
    <location>
        <begin position="1"/>
        <end position="25"/>
    </location>
</feature>
<proteinExistence type="predicted"/>
<evidence type="ECO:0000256" key="1">
    <source>
        <dbReference type="SAM" id="MobiDB-lite"/>
    </source>
</evidence>
<dbReference type="PANTHER" id="PTHR31336">
    <property type="entry name" value="LIN37 HOMOLOG"/>
    <property type="match status" value="1"/>
</dbReference>
<dbReference type="Proteomes" id="UP000014500">
    <property type="component" value="Unassembled WGS sequence"/>
</dbReference>
<evidence type="ECO:0000313" key="3">
    <source>
        <dbReference type="Proteomes" id="UP000014500"/>
    </source>
</evidence>
<dbReference type="OMA" id="SNVARWK"/>
<evidence type="ECO:0000313" key="2">
    <source>
        <dbReference type="EnsemblMetazoa" id="SMAR004885-PA"/>
    </source>
</evidence>
<keyword evidence="3" id="KW-1185">Reference proteome</keyword>